<protein>
    <submittedName>
        <fullName evidence="3">DUF3298 and DUF4163 domain-containing protein</fullName>
    </submittedName>
</protein>
<dbReference type="EMBL" id="JANDHW010000002">
    <property type="protein sequence ID" value="MCP9611080.1"/>
    <property type="molecule type" value="Genomic_DNA"/>
</dbReference>
<dbReference type="InterPro" id="IPR037126">
    <property type="entry name" value="PdaC/RsiV-like_sf"/>
</dbReference>
<dbReference type="Pfam" id="PF11738">
    <property type="entry name" value="DUF3298"/>
    <property type="match status" value="1"/>
</dbReference>
<dbReference type="InterPro" id="IPR025303">
    <property type="entry name" value="PdaC"/>
</dbReference>
<evidence type="ECO:0000313" key="4">
    <source>
        <dbReference type="Proteomes" id="UP001205603"/>
    </source>
</evidence>
<feature type="domain" description="Deacetylase PdaC" evidence="2">
    <location>
        <begin position="117"/>
        <end position="187"/>
    </location>
</feature>
<dbReference type="RefSeq" id="WP_255025731.1">
    <property type="nucleotide sequence ID" value="NZ_JANDHW010000002.1"/>
</dbReference>
<dbReference type="Gene3D" id="3.30.565.40">
    <property type="entry name" value="Fervidobacterium nodosum Rt17-B1 like"/>
    <property type="match status" value="1"/>
</dbReference>
<comment type="caution">
    <text evidence="3">The sequence shown here is derived from an EMBL/GenBank/DDBJ whole genome shotgun (WGS) entry which is preliminary data.</text>
</comment>
<dbReference type="PROSITE" id="PS51257">
    <property type="entry name" value="PROKAR_LIPOPROTEIN"/>
    <property type="match status" value="1"/>
</dbReference>
<evidence type="ECO:0000259" key="2">
    <source>
        <dbReference type="Pfam" id="PF13739"/>
    </source>
</evidence>
<reference evidence="3 4" key="1">
    <citation type="submission" date="2022-07" db="EMBL/GenBank/DDBJ databases">
        <title>Fecal culturing of patients with breast cancer.</title>
        <authorList>
            <person name="Teng N.M.Y."/>
            <person name="Kiu R."/>
            <person name="Evans R."/>
            <person name="Baker D.J."/>
            <person name="Zenner C."/>
            <person name="Robinson S.D."/>
            <person name="Hall L.J."/>
        </authorList>
    </citation>
    <scope>NUCLEOTIDE SEQUENCE [LARGE SCALE GENOMIC DNA]</scope>
    <source>
        <strain evidence="3 4">LH1063</strain>
    </source>
</reference>
<evidence type="ECO:0000259" key="1">
    <source>
        <dbReference type="Pfam" id="PF11738"/>
    </source>
</evidence>
<feature type="domain" description="DUF3298" evidence="1">
    <location>
        <begin position="207"/>
        <end position="283"/>
    </location>
</feature>
<dbReference type="InterPro" id="IPR021729">
    <property type="entry name" value="DUF3298"/>
</dbReference>
<keyword evidence="4" id="KW-1185">Reference proteome</keyword>
<dbReference type="Gene3D" id="3.90.640.20">
    <property type="entry name" value="Heat-shock cognate protein, ATPase"/>
    <property type="match status" value="1"/>
</dbReference>
<gene>
    <name evidence="3" type="ORF">NMU02_03110</name>
</gene>
<sequence>MKKYSTLTTLFCFTLTLAIVSCTHKKKDNGKTSDQDSAQVENVALTGNPDTLTFETIKIEKKSYIANNPKNPGCTYDLDLVYPSGYTDPETLQGIQKLFLESVFGSKYADLTPNEAAAQNMKDYIDNYQSEMTEYIKSMTKEDKEAQGADAWMNYASYDSTATTYNKNKIYSFNVYTYSYTGGAHGIYGTAAYIIDIENQKRIDFADIFTTQDTARLKVMLKEQLATDQNVKNEQALKQLGFWTDNITPDDNFFVTGKGITWIFNPYDIAPYSMGSTEITLSFDKLKPMIKKQSPILRIINPDTDANHR</sequence>
<organism evidence="3 4">
    <name type="scientific">Coprobacter tertius</name>
    <dbReference type="NCBI Taxonomy" id="2944915"/>
    <lineage>
        <taxon>Bacteria</taxon>
        <taxon>Pseudomonadati</taxon>
        <taxon>Bacteroidota</taxon>
        <taxon>Bacteroidia</taxon>
        <taxon>Bacteroidales</taxon>
        <taxon>Barnesiellaceae</taxon>
        <taxon>Coprobacter</taxon>
    </lineage>
</organism>
<proteinExistence type="predicted"/>
<evidence type="ECO:0000313" key="3">
    <source>
        <dbReference type="EMBL" id="MCP9611080.1"/>
    </source>
</evidence>
<accession>A0ABT1MEM8</accession>
<dbReference type="Pfam" id="PF13739">
    <property type="entry name" value="PdaC"/>
    <property type="match status" value="1"/>
</dbReference>
<dbReference type="Proteomes" id="UP001205603">
    <property type="component" value="Unassembled WGS sequence"/>
</dbReference>
<name>A0ABT1MEM8_9BACT</name>